<name>A0A8T9BWV7_9HELO</name>
<dbReference type="InterPro" id="IPR007146">
    <property type="entry name" value="Sas10/Utp3/C1D"/>
</dbReference>
<comment type="caution">
    <text evidence="3">The sequence shown here is derived from an EMBL/GenBank/DDBJ whole genome shotgun (WGS) entry which is preliminary data.</text>
</comment>
<evidence type="ECO:0000313" key="4">
    <source>
        <dbReference type="Proteomes" id="UP000469558"/>
    </source>
</evidence>
<dbReference type="GO" id="GO:0000462">
    <property type="term" value="P:maturation of SSU-rRNA from tricistronic rRNA transcript (SSU-rRNA, 5.8S rRNA, LSU-rRNA)"/>
    <property type="evidence" value="ECO:0007669"/>
    <property type="project" value="TreeGrafter"/>
</dbReference>
<dbReference type="GO" id="GO:0032040">
    <property type="term" value="C:small-subunit processome"/>
    <property type="evidence" value="ECO:0007669"/>
    <property type="project" value="TreeGrafter"/>
</dbReference>
<feature type="compositionally biased region" description="Basic and acidic residues" evidence="1">
    <location>
        <begin position="167"/>
        <end position="181"/>
    </location>
</feature>
<accession>A0A8T9BWV7</accession>
<dbReference type="PANTHER" id="PTHR13237:SF9">
    <property type="entry name" value="NEUROGUIDIN"/>
    <property type="match status" value="1"/>
</dbReference>
<keyword evidence="2" id="KW-0732">Signal</keyword>
<evidence type="ECO:0000256" key="2">
    <source>
        <dbReference type="SAM" id="SignalP"/>
    </source>
</evidence>
<dbReference type="EMBL" id="QGMK01002591">
    <property type="protein sequence ID" value="TVY57387.1"/>
    <property type="molecule type" value="Genomic_DNA"/>
</dbReference>
<organism evidence="3 4">
    <name type="scientific">Lachnellula suecica</name>
    <dbReference type="NCBI Taxonomy" id="602035"/>
    <lineage>
        <taxon>Eukaryota</taxon>
        <taxon>Fungi</taxon>
        <taxon>Dikarya</taxon>
        <taxon>Ascomycota</taxon>
        <taxon>Pezizomycotina</taxon>
        <taxon>Leotiomycetes</taxon>
        <taxon>Helotiales</taxon>
        <taxon>Lachnaceae</taxon>
        <taxon>Lachnellula</taxon>
    </lineage>
</organism>
<dbReference type="Proteomes" id="UP000469558">
    <property type="component" value="Unassembled WGS sequence"/>
</dbReference>
<gene>
    <name evidence="3" type="ORF">LSUE1_G009411</name>
</gene>
<feature type="region of interest" description="Disordered" evidence="1">
    <location>
        <begin position="127"/>
        <end position="181"/>
    </location>
</feature>
<reference evidence="3 4" key="1">
    <citation type="submission" date="2018-05" db="EMBL/GenBank/DDBJ databases">
        <title>Genome sequencing and assembly of the regulated plant pathogen Lachnellula willkommii and related sister species for the development of diagnostic species identification markers.</title>
        <authorList>
            <person name="Giroux E."/>
            <person name="Bilodeau G."/>
        </authorList>
    </citation>
    <scope>NUCLEOTIDE SEQUENCE [LARGE SCALE GENOMIC DNA]</scope>
    <source>
        <strain evidence="3 4">CBS 268.59</strain>
    </source>
</reference>
<evidence type="ECO:0000313" key="3">
    <source>
        <dbReference type="EMBL" id="TVY57387.1"/>
    </source>
</evidence>
<keyword evidence="4" id="KW-1185">Reference proteome</keyword>
<protein>
    <recommendedName>
        <fullName evidence="5">Exosome complex protein</fullName>
    </recommendedName>
</protein>
<feature type="signal peptide" evidence="2">
    <location>
        <begin position="1"/>
        <end position="21"/>
    </location>
</feature>
<dbReference type="AlphaFoldDB" id="A0A8T9BWV7"/>
<dbReference type="PANTHER" id="PTHR13237">
    <property type="entry name" value="SOMETHING ABOUT SILENCING PROTEIN 10-RELATED"/>
    <property type="match status" value="1"/>
</dbReference>
<evidence type="ECO:0008006" key="5">
    <source>
        <dbReference type="Google" id="ProtNLM"/>
    </source>
</evidence>
<feature type="compositionally biased region" description="Acidic residues" evidence="1">
    <location>
        <begin position="141"/>
        <end position="159"/>
    </location>
</feature>
<evidence type="ECO:0000256" key="1">
    <source>
        <dbReference type="SAM" id="MobiDB-lite"/>
    </source>
</evidence>
<dbReference type="Pfam" id="PF04000">
    <property type="entry name" value="Sas10_Utp3"/>
    <property type="match status" value="1"/>
</dbReference>
<feature type="chain" id="PRO_5035921111" description="Exosome complex protein" evidence="2">
    <location>
        <begin position="22"/>
        <end position="181"/>
    </location>
</feature>
<dbReference type="OrthoDB" id="203440at2759"/>
<proteinExistence type="predicted"/>
<sequence>MAKPTSFPALLATLTQALSSATESTEKLSAPIPPQNGISLLDVKNELFLSYLQNLVFLIVLKIRNRKSSSSNDEDEDVASEVLDDVVTSKLVELQIYLERGVRPLENRLKYQIDKVLSAADDARRAEDLAKPKLNGKPIQEDSEDDEASDKDDEEDSDAEPTNGVTDTDKMNEKFRRADSI</sequence>